<evidence type="ECO:0000259" key="7">
    <source>
        <dbReference type="PROSITE" id="PS51733"/>
    </source>
</evidence>
<comment type="function">
    <text evidence="5">Catalyzes the transfer of endogenously produced octanoic acid from octanoyl-acyl-carrier-protein onto the lipoyl domains of lipoate-dependent enzymes. Lipoyl-ACP can also act as a substrate although octanoyl-ACP is likely to be the physiological substrate.</text>
</comment>
<feature type="region of interest" description="Disordered" evidence="6">
    <location>
        <begin position="263"/>
        <end position="287"/>
    </location>
</feature>
<accession>A0A1H9S3F2</accession>
<feature type="compositionally biased region" description="Polar residues" evidence="6">
    <location>
        <begin position="265"/>
        <end position="287"/>
    </location>
</feature>
<dbReference type="STRING" id="64702.SAMN05443377_1111"/>
<dbReference type="Pfam" id="PF21948">
    <property type="entry name" value="LplA-B_cat"/>
    <property type="match status" value="1"/>
</dbReference>
<comment type="pathway">
    <text evidence="1">Protein modification; protein lipoylation via endogenous pathway; protein N(6)-(lipoyl)lysine from octanoyl-[acyl-carrier-protein]: step 1/2.</text>
</comment>
<dbReference type="InterPro" id="IPR045864">
    <property type="entry name" value="aa-tRNA-synth_II/BPL/LPL"/>
</dbReference>
<dbReference type="PANTHER" id="PTHR10993">
    <property type="entry name" value="OCTANOYLTRANSFERASE"/>
    <property type="match status" value="1"/>
</dbReference>
<dbReference type="UniPathway" id="UPA00538">
    <property type="reaction ID" value="UER00592"/>
</dbReference>
<evidence type="ECO:0000256" key="3">
    <source>
        <dbReference type="ARBA" id="ARBA00022679"/>
    </source>
</evidence>
<dbReference type="Gene3D" id="3.30.930.10">
    <property type="entry name" value="Bira Bifunctional Protein, Domain 2"/>
    <property type="match status" value="1"/>
</dbReference>
<dbReference type="EC" id="2.3.1.181" evidence="2"/>
<proteinExistence type="inferred from homology"/>
<dbReference type="PROSITE" id="PS51733">
    <property type="entry name" value="BPL_LPL_CATALYTIC"/>
    <property type="match status" value="1"/>
</dbReference>
<evidence type="ECO:0000256" key="6">
    <source>
        <dbReference type="SAM" id="MobiDB-lite"/>
    </source>
</evidence>
<dbReference type="NCBIfam" id="NF010925">
    <property type="entry name" value="PRK14345.1"/>
    <property type="match status" value="1"/>
</dbReference>
<gene>
    <name evidence="8" type="ORF">SAMN05443377_1111</name>
</gene>
<keyword evidence="4" id="KW-0012">Acyltransferase</keyword>
<evidence type="ECO:0000313" key="9">
    <source>
        <dbReference type="Proteomes" id="UP000198815"/>
    </source>
</evidence>
<sequence>PPSSEDLDPSPHTDAPPDRATCPTPSSMKSQERHCLDAAEGGLYDYRTGWGRQRELLQRVAHHEICNRVLFVQHESTYTAGRQTQPEERPFDGRPVIDVDRGGKITWHGPGQLVGYPIVFLQRGVGVVDYVRRVEEAVIRTLRDYGIRTGRVPGRTGVWLASDGTGPERKICAIGVRCAHQTTMHGFALNVNPEFGFFDNIVPCGLEDADVTSIERESGRAPSLGAVADQLYPHLAQLLSFAPYAMSPDIERRAHLAFHHRTATGAPSRSGSLLTDAPTTTPKVVQL</sequence>
<dbReference type="AlphaFoldDB" id="A0A1H9S3F2"/>
<organism evidence="8 9">
    <name type="scientific">Propionibacterium cyclohexanicum</name>
    <dbReference type="NCBI Taxonomy" id="64702"/>
    <lineage>
        <taxon>Bacteria</taxon>
        <taxon>Bacillati</taxon>
        <taxon>Actinomycetota</taxon>
        <taxon>Actinomycetes</taxon>
        <taxon>Propionibacteriales</taxon>
        <taxon>Propionibacteriaceae</taxon>
        <taxon>Propionibacterium</taxon>
    </lineage>
</organism>
<evidence type="ECO:0000313" key="8">
    <source>
        <dbReference type="EMBL" id="SER78873.1"/>
    </source>
</evidence>
<evidence type="ECO:0000256" key="1">
    <source>
        <dbReference type="ARBA" id="ARBA00004821"/>
    </source>
</evidence>
<dbReference type="InterPro" id="IPR004143">
    <property type="entry name" value="BPL_LPL_catalytic"/>
</dbReference>
<dbReference type="CDD" id="cd16444">
    <property type="entry name" value="LipB"/>
    <property type="match status" value="1"/>
</dbReference>
<feature type="domain" description="BPL/LPL catalytic" evidence="7">
    <location>
        <begin position="63"/>
        <end position="243"/>
    </location>
</feature>
<dbReference type="GO" id="GO:0033819">
    <property type="term" value="F:lipoyl(octanoyl) transferase activity"/>
    <property type="evidence" value="ECO:0007669"/>
    <property type="project" value="UniProtKB-EC"/>
</dbReference>
<keyword evidence="9" id="KW-1185">Reference proteome</keyword>
<keyword evidence="3 8" id="KW-0808">Transferase</keyword>
<feature type="region of interest" description="Disordered" evidence="6">
    <location>
        <begin position="1"/>
        <end position="32"/>
    </location>
</feature>
<dbReference type="InterPro" id="IPR000544">
    <property type="entry name" value="Octanoyltransferase"/>
</dbReference>
<reference evidence="9" key="1">
    <citation type="submission" date="2016-10" db="EMBL/GenBank/DDBJ databases">
        <authorList>
            <person name="Varghese N."/>
            <person name="Submissions S."/>
        </authorList>
    </citation>
    <scope>NUCLEOTIDE SEQUENCE [LARGE SCALE GENOMIC DNA]</scope>
    <source>
        <strain evidence="9">DSM 16859</strain>
    </source>
</reference>
<dbReference type="Proteomes" id="UP000198815">
    <property type="component" value="Unassembled WGS sequence"/>
</dbReference>
<dbReference type="EMBL" id="FOGZ01000011">
    <property type="protein sequence ID" value="SER78873.1"/>
    <property type="molecule type" value="Genomic_DNA"/>
</dbReference>
<evidence type="ECO:0000256" key="5">
    <source>
        <dbReference type="ARBA" id="ARBA00024732"/>
    </source>
</evidence>
<evidence type="ECO:0000256" key="2">
    <source>
        <dbReference type="ARBA" id="ARBA00012334"/>
    </source>
</evidence>
<protein>
    <recommendedName>
        <fullName evidence="2">lipoyl(octanoyl) transferase</fullName>
        <ecNumber evidence="2">2.3.1.181</ecNumber>
    </recommendedName>
</protein>
<dbReference type="InterPro" id="IPR020605">
    <property type="entry name" value="Octanoyltransferase_CS"/>
</dbReference>
<dbReference type="NCBIfam" id="TIGR00214">
    <property type="entry name" value="lipB"/>
    <property type="match status" value="1"/>
</dbReference>
<dbReference type="SUPFAM" id="SSF55681">
    <property type="entry name" value="Class II aaRS and biotin synthetases"/>
    <property type="match status" value="1"/>
</dbReference>
<dbReference type="PANTHER" id="PTHR10993:SF7">
    <property type="entry name" value="LIPOYLTRANSFERASE 2, MITOCHONDRIAL-RELATED"/>
    <property type="match status" value="1"/>
</dbReference>
<dbReference type="GO" id="GO:0009249">
    <property type="term" value="P:protein lipoylation"/>
    <property type="evidence" value="ECO:0007669"/>
    <property type="project" value="InterPro"/>
</dbReference>
<dbReference type="PROSITE" id="PS01313">
    <property type="entry name" value="LIPB"/>
    <property type="match status" value="1"/>
</dbReference>
<dbReference type="HAMAP" id="MF_00013">
    <property type="entry name" value="LipB"/>
    <property type="match status" value="1"/>
</dbReference>
<feature type="non-terminal residue" evidence="8">
    <location>
        <position position="1"/>
    </location>
</feature>
<evidence type="ECO:0000256" key="4">
    <source>
        <dbReference type="ARBA" id="ARBA00023315"/>
    </source>
</evidence>
<name>A0A1H9S3F2_9ACTN</name>